<evidence type="ECO:0000313" key="4">
    <source>
        <dbReference type="EMBL" id="QOR93907.1"/>
    </source>
</evidence>
<keyword evidence="4" id="KW-0378">Hydrolase</keyword>
<organism evidence="4 5">
    <name type="scientific">Thermosphaera chiliense</name>
    <dbReference type="NCBI Taxonomy" id="3402707"/>
    <lineage>
        <taxon>Archaea</taxon>
        <taxon>Thermoproteota</taxon>
        <taxon>Thermoprotei</taxon>
        <taxon>Desulfurococcales</taxon>
        <taxon>Desulfurococcaceae</taxon>
        <taxon>Thermosphaera</taxon>
    </lineage>
</organism>
<dbReference type="EMBL" id="CP063144">
    <property type="protein sequence ID" value="QOR93907.1"/>
    <property type="molecule type" value="Genomic_DNA"/>
</dbReference>
<keyword evidence="5" id="KW-1185">Reference proteome</keyword>
<evidence type="ECO:0000256" key="2">
    <source>
        <dbReference type="ARBA" id="ARBA00023277"/>
    </source>
</evidence>
<gene>
    <name evidence="4" type="ORF">IMZ38_04450</name>
</gene>
<dbReference type="PANTHER" id="PTHR36306">
    <property type="entry name" value="ALPHA-AMYLASE-RELATED-RELATED"/>
    <property type="match status" value="1"/>
</dbReference>
<feature type="domain" description="Glycoside hydrolase family 57 N-terminal" evidence="3">
    <location>
        <begin position="114"/>
        <end position="429"/>
    </location>
</feature>
<dbReference type="AlphaFoldDB" id="A0A7M1UQW2"/>
<proteinExistence type="inferred from homology"/>
<accession>A0A7M1UQW2</accession>
<dbReference type="PANTHER" id="PTHR36306:SF1">
    <property type="entry name" value="ALPHA-AMYLASE-RELATED"/>
    <property type="match status" value="1"/>
</dbReference>
<dbReference type="CDD" id="cd10796">
    <property type="entry name" value="GH57N_APU"/>
    <property type="match status" value="1"/>
</dbReference>
<dbReference type="InterPro" id="IPR011330">
    <property type="entry name" value="Glyco_hydro/deAcase_b/a-brl"/>
</dbReference>
<sequence length="627" mass="72400">MSSLVLPKLLDGLEGYIVLNKPVFRPGEEGKIHLLVKAVGGSKNVHYAIFNGNVKVHEGVLTVPESQAKIEIIPFTADEKPGEYGLELRLNDAPFDTVRYIVTEGFDRIPLLGFVWHHHQAPNYLPNRVFHSPWAFIYVYGEQLKPYGKGPYHYHVEMFQKHKDYKATYNLSPSLLQQWQMAIEEGILFHSGEKIEKSDERIKLIQETLKRYKQSVKSGQIDVLTSIYAHTIAGFISGVFNAQDIVAEELKYGLEITRKVLDGYDPLGAWTPEMSFSMDLVDVYYENRIEYTVLDDRCHFYPAEGEKNSKYEPYLLLNSSTGKHITVFFRDHELSDILGFKNNFENEVHAWRNAYETSFVIARKVVSEKPKILTLALDGENWMVFAKNPPLTAYFFDKLLLYLESLYDSGVLKMVSLREAVENVPVRRILTKIPPTTWLCTYRKWRGQHPDQEKYWVKAKEAYLQIKAYESAVGGKDEYSGEARWAIWHALDSDYWWAEFWMPKVIETWINEAGRIIGSRFSQINIRQVIIPSQVYENIEFEAVVEVENNLEKQLKLELIALPCAEEYCMDREILVKPRGVTSFNVKMRLTRVGKQPIFIGLLKNNMIITSKIVEAEVKPFLPASPS</sequence>
<evidence type="ECO:0000259" key="3">
    <source>
        <dbReference type="Pfam" id="PF03065"/>
    </source>
</evidence>
<dbReference type="Proteomes" id="UP000593766">
    <property type="component" value="Chromosome"/>
</dbReference>
<dbReference type="InterPro" id="IPR004300">
    <property type="entry name" value="Glyco_hydro_57_N"/>
</dbReference>
<dbReference type="GO" id="GO:0016787">
    <property type="term" value="F:hydrolase activity"/>
    <property type="evidence" value="ECO:0007669"/>
    <property type="project" value="UniProtKB-KW"/>
</dbReference>
<dbReference type="KEGG" id="tcs:IMZ38_04450"/>
<keyword evidence="2" id="KW-0119">Carbohydrate metabolism</keyword>
<name>A0A7M1UQW2_9CREN</name>
<dbReference type="GO" id="GO:0005975">
    <property type="term" value="P:carbohydrate metabolic process"/>
    <property type="evidence" value="ECO:0007669"/>
    <property type="project" value="InterPro"/>
</dbReference>
<evidence type="ECO:0000256" key="1">
    <source>
        <dbReference type="ARBA" id="ARBA00006821"/>
    </source>
</evidence>
<dbReference type="SUPFAM" id="SSF88713">
    <property type="entry name" value="Glycoside hydrolase/deacetylase"/>
    <property type="match status" value="1"/>
</dbReference>
<dbReference type="GeneID" id="59454642"/>
<evidence type="ECO:0000313" key="5">
    <source>
        <dbReference type="Proteomes" id="UP000593766"/>
    </source>
</evidence>
<dbReference type="OrthoDB" id="18576at2157"/>
<dbReference type="Pfam" id="PF03065">
    <property type="entry name" value="Glyco_hydro_57"/>
    <property type="match status" value="1"/>
</dbReference>
<comment type="similarity">
    <text evidence="1">Belongs to the glycosyl hydrolase 57 family.</text>
</comment>
<dbReference type="RefSeq" id="WP_193435714.1">
    <property type="nucleotide sequence ID" value="NZ_CP063144.1"/>
</dbReference>
<dbReference type="InterPro" id="IPR052046">
    <property type="entry name" value="GH57_Enzymes"/>
</dbReference>
<protein>
    <submittedName>
        <fullName evidence="4">Glycoside hydrolase family 57</fullName>
    </submittedName>
</protein>
<dbReference type="Gene3D" id="3.20.110.20">
    <property type="match status" value="1"/>
</dbReference>
<reference evidence="4 5" key="1">
    <citation type="submission" date="2020-10" db="EMBL/GenBank/DDBJ databases">
        <title>Complete genome sequence of Thermosphaera aggregans strain 3507.</title>
        <authorList>
            <person name="Zayulina K.S."/>
            <person name="Elcheninov A.G."/>
            <person name="Toshchakov S.V."/>
            <person name="Kublanov I.V."/>
            <person name="Kochetkova T.V."/>
        </authorList>
    </citation>
    <scope>NUCLEOTIDE SEQUENCE [LARGE SCALE GENOMIC DNA]</scope>
    <source>
        <strain evidence="4 5">3507</strain>
    </source>
</reference>